<organism evidence="1">
    <name type="scientific">Alectorobius mimon</name>
    <dbReference type="NCBI Taxonomy" id="360319"/>
    <lineage>
        <taxon>Eukaryota</taxon>
        <taxon>Metazoa</taxon>
        <taxon>Ecdysozoa</taxon>
        <taxon>Arthropoda</taxon>
        <taxon>Chelicerata</taxon>
        <taxon>Arachnida</taxon>
        <taxon>Acari</taxon>
        <taxon>Parasitiformes</taxon>
        <taxon>Ixodida</taxon>
        <taxon>Ixodoidea</taxon>
        <taxon>Argasidae</taxon>
        <taxon>Ornithodorinae</taxon>
        <taxon>Alectorobius</taxon>
    </lineage>
</organism>
<protein>
    <submittedName>
        <fullName evidence="1">Uncharacterized protein</fullName>
    </submittedName>
</protein>
<name>A0A147B9T3_9ACAR</name>
<reference evidence="1" key="1">
    <citation type="submission" date="2016-03" db="EMBL/GenBank/DDBJ databases">
        <title>Gut transcriptome analysis on engorged females of Ornithodoros mimon (Acari: Argasidae) and phylogenetic inferences of soft ticks.</title>
        <authorList>
            <person name="Landulfo G.A."/>
            <person name="Giovanni D."/>
            <person name="Carvalho E."/>
            <person name="Junqueira-de-Azevedo I."/>
            <person name="Patane J."/>
            <person name="Mendoca R."/>
            <person name="Barros-Battesti D."/>
        </authorList>
    </citation>
    <scope>NUCLEOTIDE SEQUENCE</scope>
    <source>
        <strain evidence="1">Females</strain>
        <tissue evidence="1">Gut</tissue>
    </source>
</reference>
<dbReference type="EMBL" id="GEIB01000814">
    <property type="protein sequence ID" value="JAR87192.1"/>
    <property type="molecule type" value="Transcribed_RNA"/>
</dbReference>
<evidence type="ECO:0000313" key="1">
    <source>
        <dbReference type="EMBL" id="JAR87192.1"/>
    </source>
</evidence>
<accession>A0A147B9T3</accession>
<proteinExistence type="predicted"/>
<sequence length="169" mass="17693">LSACTILHCCFRDERGRTGVLDTPVSSSPSDVGVPTGISHLSHSVSQTSLHTYGDGIAATESSDPALGGSLTNLLFPNEVTFSDPDDWLHKRPVGGAPNFGPLILPPIQHSMVEDFTTPKDVLCKNVALGKGDQGTFTSAASASTASMESTKGACWTVKNVVPRNDPIT</sequence>
<dbReference type="AlphaFoldDB" id="A0A147B9T3"/>
<feature type="non-terminal residue" evidence="1">
    <location>
        <position position="1"/>
    </location>
</feature>